<reference evidence="1 2" key="1">
    <citation type="journal article" date="2015" name="Genome Announc.">
        <title>Expanding the biotechnology potential of lactobacilli through comparative genomics of 213 strains and associated genera.</title>
        <authorList>
            <person name="Sun Z."/>
            <person name="Harris H.M."/>
            <person name="McCann A."/>
            <person name="Guo C."/>
            <person name="Argimon S."/>
            <person name="Zhang W."/>
            <person name="Yang X."/>
            <person name="Jeffery I.B."/>
            <person name="Cooney J.C."/>
            <person name="Kagawa T.F."/>
            <person name="Liu W."/>
            <person name="Song Y."/>
            <person name="Salvetti E."/>
            <person name="Wrobel A."/>
            <person name="Rasinkangas P."/>
            <person name="Parkhill J."/>
            <person name="Rea M.C."/>
            <person name="O'Sullivan O."/>
            <person name="Ritari J."/>
            <person name="Douillard F.P."/>
            <person name="Paul Ross R."/>
            <person name="Yang R."/>
            <person name="Briner A.E."/>
            <person name="Felis G.E."/>
            <person name="de Vos W.M."/>
            <person name="Barrangou R."/>
            <person name="Klaenhammer T.R."/>
            <person name="Caufield P.W."/>
            <person name="Cui Y."/>
            <person name="Zhang H."/>
            <person name="O'Toole P.W."/>
        </authorList>
    </citation>
    <scope>NUCLEOTIDE SEQUENCE [LARGE SCALE GENOMIC DNA]</scope>
    <source>
        <strain evidence="1 2">DSM 20605</strain>
    </source>
</reference>
<dbReference type="EMBL" id="AYYX01000095">
    <property type="protein sequence ID" value="KRM84096.1"/>
    <property type="molecule type" value="Genomic_DNA"/>
</dbReference>
<dbReference type="AlphaFoldDB" id="A0A0R2BYL7"/>
<name>A0A0R2BYL7_9LACO</name>
<dbReference type="PATRIC" id="fig|1133569.4.peg.2339"/>
<evidence type="ECO:0000313" key="2">
    <source>
        <dbReference type="Proteomes" id="UP000051576"/>
    </source>
</evidence>
<protein>
    <submittedName>
        <fullName evidence="1">Uncharacterized protein</fullName>
    </submittedName>
</protein>
<dbReference type="Proteomes" id="UP000051576">
    <property type="component" value="Unassembled WGS sequence"/>
</dbReference>
<dbReference type="RefSeq" id="WP_010581142.1">
    <property type="nucleotide sequence ID" value="NZ_AHYZ01000166.1"/>
</dbReference>
<dbReference type="OrthoDB" id="2181410at2"/>
<comment type="caution">
    <text evidence="1">The sequence shown here is derived from an EMBL/GenBank/DDBJ whole genome shotgun (WGS) entry which is preliminary data.</text>
</comment>
<dbReference type="STRING" id="1133569.FD21_GL002172"/>
<gene>
    <name evidence="1" type="ORF">FD21_GL002172</name>
</gene>
<organism evidence="1 2">
    <name type="scientific">Liquorilactobacillus vini DSM 20605</name>
    <dbReference type="NCBI Taxonomy" id="1133569"/>
    <lineage>
        <taxon>Bacteria</taxon>
        <taxon>Bacillati</taxon>
        <taxon>Bacillota</taxon>
        <taxon>Bacilli</taxon>
        <taxon>Lactobacillales</taxon>
        <taxon>Lactobacillaceae</taxon>
        <taxon>Liquorilactobacillus</taxon>
    </lineage>
</organism>
<accession>A0A0R2BYL7</accession>
<dbReference type="eggNOG" id="ENOG50309Y5">
    <property type="taxonomic scope" value="Bacteria"/>
</dbReference>
<keyword evidence="2" id="KW-1185">Reference proteome</keyword>
<evidence type="ECO:0000313" key="1">
    <source>
        <dbReference type="EMBL" id="KRM84096.1"/>
    </source>
</evidence>
<sequence length="348" mass="41053">MNLKIEYENNQYLNFDAGLINFFLGPNSEIKWKLFRGLQRFNMGKALNELEENVYGEDGISIECDGKKLNSKNNLIMILDSRDSFLKHYTLSKGSLLLHYFENLKNDFDLNKSIYELNDKILNLETIFQDKIENELHNFVPSLHAIEFDEILKKLLIINYLENSQVFPLQMLDVNKTIEDFCRLLRNFLISESKPIWLWIKNPNSFLAKGSLKKFIAVLRKITNETKLLRVFIVSDDFLDIAYEPEDMENTVLIYNEIQQLPPYDIFLNSIKNNYPDNEFDDEEDLLGNLFKIFPYIDQKNYKNVFLDKKNMLLLKLVDELLGCNEIQLIKGNRNELTDCEENFLYGK</sequence>
<proteinExistence type="predicted"/>